<evidence type="ECO:0000259" key="1">
    <source>
        <dbReference type="Pfam" id="PF13460"/>
    </source>
</evidence>
<dbReference type="GO" id="GO:0004029">
    <property type="term" value="F:aldehyde dehydrogenase (NAD+) activity"/>
    <property type="evidence" value="ECO:0007669"/>
    <property type="project" value="TreeGrafter"/>
</dbReference>
<dbReference type="EMBL" id="KV425586">
    <property type="protein sequence ID" value="KZT23307.1"/>
    <property type="molecule type" value="Genomic_DNA"/>
</dbReference>
<dbReference type="GO" id="GO:0005737">
    <property type="term" value="C:cytoplasm"/>
    <property type="evidence" value="ECO:0007669"/>
    <property type="project" value="TreeGrafter"/>
</dbReference>
<proteinExistence type="predicted"/>
<name>A0A165R4T2_9AGAM</name>
<keyword evidence="3" id="KW-1185">Reference proteome</keyword>
<gene>
    <name evidence="2" type="ORF">NEOLEDRAFT_1180180</name>
</gene>
<feature type="domain" description="NAD(P)-binding" evidence="1">
    <location>
        <begin position="11"/>
        <end position="96"/>
    </location>
</feature>
<dbReference type="OrthoDB" id="10262413at2759"/>
<reference evidence="2 3" key="1">
    <citation type="journal article" date="2016" name="Mol. Biol. Evol.">
        <title>Comparative Genomics of Early-Diverging Mushroom-Forming Fungi Provides Insights into the Origins of Lignocellulose Decay Capabilities.</title>
        <authorList>
            <person name="Nagy L.G."/>
            <person name="Riley R."/>
            <person name="Tritt A."/>
            <person name="Adam C."/>
            <person name="Daum C."/>
            <person name="Floudas D."/>
            <person name="Sun H."/>
            <person name="Yadav J.S."/>
            <person name="Pangilinan J."/>
            <person name="Larsson K.H."/>
            <person name="Matsuura K."/>
            <person name="Barry K."/>
            <person name="Labutti K."/>
            <person name="Kuo R."/>
            <person name="Ohm R.A."/>
            <person name="Bhattacharya S.S."/>
            <person name="Shirouzu T."/>
            <person name="Yoshinaga Y."/>
            <person name="Martin F.M."/>
            <person name="Grigoriev I.V."/>
            <person name="Hibbett D.S."/>
        </authorList>
    </citation>
    <scope>NUCLEOTIDE SEQUENCE [LARGE SCALE GENOMIC DNA]</scope>
    <source>
        <strain evidence="2 3">HHB14362 ss-1</strain>
    </source>
</reference>
<dbReference type="PANTHER" id="PTHR48079:SF6">
    <property type="entry name" value="NAD(P)-BINDING DOMAIN-CONTAINING PROTEIN-RELATED"/>
    <property type="match status" value="1"/>
</dbReference>
<dbReference type="InterPro" id="IPR036291">
    <property type="entry name" value="NAD(P)-bd_dom_sf"/>
</dbReference>
<evidence type="ECO:0000313" key="2">
    <source>
        <dbReference type="EMBL" id="KZT23307.1"/>
    </source>
</evidence>
<dbReference type="Proteomes" id="UP000076761">
    <property type="component" value="Unassembled WGS sequence"/>
</dbReference>
<dbReference type="STRING" id="1314782.A0A165R4T2"/>
<dbReference type="FunCoup" id="A0A165R4T2">
    <property type="interactions" value="19"/>
</dbReference>
<evidence type="ECO:0000313" key="3">
    <source>
        <dbReference type="Proteomes" id="UP000076761"/>
    </source>
</evidence>
<protein>
    <submittedName>
        <fullName evidence="2">NAD(P)-binding protein</fullName>
    </submittedName>
</protein>
<dbReference type="Pfam" id="PF13460">
    <property type="entry name" value="NAD_binding_10"/>
    <property type="match status" value="1"/>
</dbReference>
<dbReference type="InterPro" id="IPR051783">
    <property type="entry name" value="NAD(P)-dependent_oxidoreduct"/>
</dbReference>
<dbReference type="InParanoid" id="A0A165R4T2"/>
<dbReference type="AlphaFoldDB" id="A0A165R4T2"/>
<dbReference type="SUPFAM" id="SSF51735">
    <property type="entry name" value="NAD(P)-binding Rossmann-fold domains"/>
    <property type="match status" value="1"/>
</dbReference>
<dbReference type="PANTHER" id="PTHR48079">
    <property type="entry name" value="PROTEIN YEEZ"/>
    <property type="match status" value="1"/>
</dbReference>
<dbReference type="InterPro" id="IPR016040">
    <property type="entry name" value="NAD(P)-bd_dom"/>
</dbReference>
<dbReference type="Gene3D" id="3.40.50.720">
    <property type="entry name" value="NAD(P)-binding Rossmann-like Domain"/>
    <property type="match status" value="1"/>
</dbReference>
<sequence length="357" mass="38863">MVTNTKIFLTGATGYIGGSVLQRLLTHPEARSFDITALVRNGEKAKLLESFSVKTIIGSISDFEKVEAAAASSDVVFSIADCDDLPAVQAILNGLKKRHAETGTTPILIHTSGTGVLIDNAEGKYATEDYYSDLDIAKIETLGPQQPHRWVDTAIVAAGEEGYVRTHIILPSSIFGLASGPLFERGISNTHSMHIPMMIRISWNRRGSGIVGPGKNIWPLVHIDEITDLYIVLFDKARKDPSTPNGRQGFYFGENGHFTQYEVAKAIGESLVEKGRTESSEPTTFSAEELDKYFAGIPFLGTNSACKAERSRAIGWKPTKTTKDALESVPAEVDALIGNGQINDAFKLREVLERYSG</sequence>
<accession>A0A165R4T2</accession>
<organism evidence="2 3">
    <name type="scientific">Neolentinus lepideus HHB14362 ss-1</name>
    <dbReference type="NCBI Taxonomy" id="1314782"/>
    <lineage>
        <taxon>Eukaryota</taxon>
        <taxon>Fungi</taxon>
        <taxon>Dikarya</taxon>
        <taxon>Basidiomycota</taxon>
        <taxon>Agaricomycotina</taxon>
        <taxon>Agaricomycetes</taxon>
        <taxon>Gloeophyllales</taxon>
        <taxon>Gloeophyllaceae</taxon>
        <taxon>Neolentinus</taxon>
    </lineage>
</organism>